<keyword evidence="2" id="KW-1133">Transmembrane helix</keyword>
<keyword evidence="7" id="KW-1185">Reference proteome</keyword>
<name>A0A6I7U4G1_9BACI</name>
<evidence type="ECO:0000256" key="1">
    <source>
        <dbReference type="SAM" id="MobiDB-lite"/>
    </source>
</evidence>
<feature type="transmembrane region" description="Helical" evidence="2">
    <location>
        <begin position="169"/>
        <end position="190"/>
    </location>
</feature>
<dbReference type="EMBL" id="NILF01000030">
    <property type="protein sequence ID" value="TWL39890.1"/>
    <property type="molecule type" value="Genomic_DNA"/>
</dbReference>
<protein>
    <recommendedName>
        <fullName evidence="3">TPM domain-containing protein</fullName>
    </recommendedName>
</protein>
<dbReference type="Proteomes" id="UP000429980">
    <property type="component" value="Unassembled WGS sequence"/>
</dbReference>
<dbReference type="InterPro" id="IPR007621">
    <property type="entry name" value="TPM_dom"/>
</dbReference>
<keyword evidence="2" id="KW-0472">Membrane</keyword>
<proteinExistence type="predicted"/>
<dbReference type="Pfam" id="PF04536">
    <property type="entry name" value="TPM_phosphatase"/>
    <property type="match status" value="1"/>
</dbReference>
<evidence type="ECO:0000313" key="7">
    <source>
        <dbReference type="Proteomes" id="UP000429980"/>
    </source>
</evidence>
<feature type="domain" description="TPM" evidence="3">
    <location>
        <begin position="35"/>
        <end position="157"/>
    </location>
</feature>
<dbReference type="Gene3D" id="3.10.310.50">
    <property type="match status" value="1"/>
</dbReference>
<evidence type="ECO:0000313" key="6">
    <source>
        <dbReference type="Proteomes" id="UP000185604"/>
    </source>
</evidence>
<organism evidence="4 6">
    <name type="scientific">Bacillus paralicheniformis</name>
    <dbReference type="NCBI Taxonomy" id="1648923"/>
    <lineage>
        <taxon>Bacteria</taxon>
        <taxon>Bacillati</taxon>
        <taxon>Bacillota</taxon>
        <taxon>Bacilli</taxon>
        <taxon>Bacillales</taxon>
        <taxon>Bacillaceae</taxon>
        <taxon>Bacillus</taxon>
    </lineage>
</organism>
<reference evidence="4 6" key="1">
    <citation type="journal article" date="2016" name="Front. Microbiol.">
        <title>High-Level Heat Resistance of Spores of Bacillus amyloliquefaciens and Bacillus licheniformis Results from the Presence of a spoVA Operon in a Tn1546 Transposon.</title>
        <authorList>
            <person name="Berendsen E.M."/>
            <person name="Koning R.A."/>
            <person name="Boekhorst J."/>
            <person name="de Jong A."/>
            <person name="Kuipers O.P."/>
            <person name="Wells-Bennik M.H."/>
        </authorList>
    </citation>
    <scope>NUCLEOTIDE SEQUENCE [LARGE SCALE GENOMIC DNA]</scope>
    <source>
        <strain evidence="4 6">B4121</strain>
    </source>
</reference>
<dbReference type="EMBL" id="LKPO01000016">
    <property type="protein sequence ID" value="OLF92771.1"/>
    <property type="molecule type" value="Genomic_DNA"/>
</dbReference>
<reference evidence="5 7" key="2">
    <citation type="submission" date="2019-06" db="EMBL/GenBank/DDBJ databases">
        <title>Genome sequence analysis of &gt;100 Bacillus licheniformis strains suggests intrinsic resistance to this species.</title>
        <authorList>
            <person name="Wels M."/>
            <person name="Siezen R.J."/>
            <person name="Johansen E."/>
            <person name="Stuer-Lauridsen B."/>
            <person name="Bjerre K."/>
            <person name="Nielsen B.K.K."/>
        </authorList>
    </citation>
    <scope>NUCLEOTIDE SEQUENCE [LARGE SCALE GENOMIC DNA]</scope>
    <source>
        <strain evidence="5 7">BAC-15381</strain>
    </source>
</reference>
<evidence type="ECO:0000256" key="2">
    <source>
        <dbReference type="SAM" id="Phobius"/>
    </source>
</evidence>
<gene>
    <name evidence="4" type="ORF">B4121_2459</name>
    <name evidence="5" type="ORF">CHCC15381_0034</name>
</gene>
<feature type="compositionally biased region" description="Low complexity" evidence="1">
    <location>
        <begin position="245"/>
        <end position="256"/>
    </location>
</feature>
<dbReference type="Proteomes" id="UP000185604">
    <property type="component" value="Unassembled WGS sequence"/>
</dbReference>
<feature type="region of interest" description="Disordered" evidence="1">
    <location>
        <begin position="225"/>
        <end position="256"/>
    </location>
</feature>
<accession>A0A6I7U4G1</accession>
<evidence type="ECO:0000313" key="5">
    <source>
        <dbReference type="EMBL" id="TWL39890.1"/>
    </source>
</evidence>
<sequence>MMRNLLRSAMILCMIFLVFIPIASGAAASEQKRYVYDEAGLLTKQEIEKLETLAAKLGAERETDFIIVTTHDTNSRDVKKFTQDFYDEKAPGYQKKHGNAAVLTVDMEHREVYLAGFKKAEEYLNDARLDKIREKITPDISDNHYETAFEMFMKAAYDDMEKKPWADSIFFKTWFQLLVSAVIAGIAVAIMKYNSGGRVTVSANTYMNGDTSGVIRKNDEYIRTTVTKQRKPSNNKSSGGGTTSGGHSHSGSRGSF</sequence>
<evidence type="ECO:0000259" key="3">
    <source>
        <dbReference type="Pfam" id="PF04536"/>
    </source>
</evidence>
<dbReference type="AlphaFoldDB" id="A0A6I7U4G1"/>
<keyword evidence="2" id="KW-0812">Transmembrane</keyword>
<evidence type="ECO:0000313" key="4">
    <source>
        <dbReference type="EMBL" id="OLF92771.1"/>
    </source>
</evidence>
<comment type="caution">
    <text evidence="4">The sequence shown here is derived from an EMBL/GenBank/DDBJ whole genome shotgun (WGS) entry which is preliminary data.</text>
</comment>